<dbReference type="Gene3D" id="1.10.150.240">
    <property type="entry name" value="Putative phosphatase, domain 2"/>
    <property type="match status" value="1"/>
</dbReference>
<keyword evidence="3" id="KW-0597">Phosphoprotein</keyword>
<evidence type="ECO:0000256" key="3">
    <source>
        <dbReference type="ARBA" id="ARBA00022553"/>
    </source>
</evidence>
<dbReference type="SFLD" id="SFLDS00003">
    <property type="entry name" value="Haloacid_Dehalogenase"/>
    <property type="match status" value="1"/>
</dbReference>
<evidence type="ECO:0000256" key="9">
    <source>
        <dbReference type="ARBA" id="ARBA00044968"/>
    </source>
</evidence>
<evidence type="ECO:0000256" key="8">
    <source>
        <dbReference type="ARBA" id="ARBA00044926"/>
    </source>
</evidence>
<dbReference type="Gene3D" id="3.40.50.1000">
    <property type="entry name" value="HAD superfamily/HAD-like"/>
    <property type="match status" value="1"/>
</dbReference>
<dbReference type="NCBIfam" id="TIGR02009">
    <property type="entry name" value="PGMB-YQAB-SF"/>
    <property type="match status" value="1"/>
</dbReference>
<keyword evidence="4" id="KW-0479">Metal-binding</keyword>
<evidence type="ECO:0000256" key="6">
    <source>
        <dbReference type="ARBA" id="ARBA00023235"/>
    </source>
</evidence>
<accession>A0A3A1U479</accession>
<comment type="similarity">
    <text evidence="2">Belongs to the HAD-like hydrolase superfamily. CbbY/CbbZ/Gph/YieH family.</text>
</comment>
<dbReference type="EMBL" id="QXTG01000001">
    <property type="protein sequence ID" value="RIX30247.1"/>
    <property type="molecule type" value="Genomic_DNA"/>
</dbReference>
<dbReference type="RefSeq" id="WP_119480610.1">
    <property type="nucleotide sequence ID" value="NZ_QXTG01000001.1"/>
</dbReference>
<evidence type="ECO:0000256" key="10">
    <source>
        <dbReference type="ARBA" id="ARBA00044991"/>
    </source>
</evidence>
<evidence type="ECO:0000313" key="11">
    <source>
        <dbReference type="EMBL" id="RIX30247.1"/>
    </source>
</evidence>
<dbReference type="EC" id="5.4.2.6" evidence="9"/>
<dbReference type="InterPro" id="IPR010976">
    <property type="entry name" value="B-phosphoglucomutase_hydrolase"/>
</dbReference>
<dbReference type="InterPro" id="IPR036412">
    <property type="entry name" value="HAD-like_sf"/>
</dbReference>
<reference evidence="12" key="1">
    <citation type="submission" date="2018-09" db="EMBL/GenBank/DDBJ databases">
        <authorList>
            <person name="Kim I."/>
        </authorList>
    </citation>
    <scope>NUCLEOTIDE SEQUENCE [LARGE SCALE GENOMIC DNA]</scope>
    <source>
        <strain evidence="12">DD4a</strain>
    </source>
</reference>
<comment type="caution">
    <text evidence="11">The sequence shown here is derived from an EMBL/GenBank/DDBJ whole genome shotgun (WGS) entry which is preliminary data.</text>
</comment>
<comment type="cofactor">
    <cofactor evidence="1">
        <name>Mg(2+)</name>
        <dbReference type="ChEBI" id="CHEBI:18420"/>
    </cofactor>
</comment>
<dbReference type="GO" id="GO:0008801">
    <property type="term" value="F:beta-phosphoglucomutase activity"/>
    <property type="evidence" value="ECO:0007669"/>
    <property type="project" value="UniProtKB-EC"/>
</dbReference>
<dbReference type="InterPro" id="IPR006439">
    <property type="entry name" value="HAD-SF_hydro_IA"/>
</dbReference>
<dbReference type="Pfam" id="PF00702">
    <property type="entry name" value="Hydrolase"/>
    <property type="match status" value="1"/>
</dbReference>
<gene>
    <name evidence="11" type="ORF">D1781_02040</name>
</gene>
<organism evidence="11 12">
    <name type="scientific">Amnibacterium setariae</name>
    <dbReference type="NCBI Taxonomy" id="2306585"/>
    <lineage>
        <taxon>Bacteria</taxon>
        <taxon>Bacillati</taxon>
        <taxon>Actinomycetota</taxon>
        <taxon>Actinomycetes</taxon>
        <taxon>Micrococcales</taxon>
        <taxon>Microbacteriaceae</taxon>
        <taxon>Amnibacterium</taxon>
    </lineage>
</organism>
<dbReference type="PANTHER" id="PTHR46193">
    <property type="entry name" value="6-PHOSPHOGLUCONATE PHOSPHATASE"/>
    <property type="match status" value="1"/>
</dbReference>
<dbReference type="OrthoDB" id="9797743at2"/>
<dbReference type="SUPFAM" id="SSF56784">
    <property type="entry name" value="HAD-like"/>
    <property type="match status" value="1"/>
</dbReference>
<evidence type="ECO:0000256" key="1">
    <source>
        <dbReference type="ARBA" id="ARBA00001946"/>
    </source>
</evidence>
<protein>
    <recommendedName>
        <fullName evidence="10">Beta-phosphoglucomutase</fullName>
        <ecNumber evidence="9">5.4.2.6</ecNumber>
    </recommendedName>
</protein>
<dbReference type="AlphaFoldDB" id="A0A3A1U479"/>
<dbReference type="GO" id="GO:0016787">
    <property type="term" value="F:hydrolase activity"/>
    <property type="evidence" value="ECO:0007669"/>
    <property type="project" value="UniProtKB-KW"/>
</dbReference>
<dbReference type="PRINTS" id="PR00413">
    <property type="entry name" value="HADHALOGNASE"/>
</dbReference>
<sequence>MTTERLEFFDAAAVLFDLDGVLTPTAEVHMRAWATMFDRLFAERGVQPPYSDVDYFRHLDGRPRYDGVASLLASRGVEVPWGDPADPDDADTVCGIGNRKNTVFSALLEAEGIAAYPGSLAVLDRLGALGIPAAVVSSSKNAGPVLAAAHLADRFPVVVDGVVAASEGLPGKPQPDIFLAGAARLQVDPANAVVVEDAVSGVAAGRAGRFGLVVGVDRGVGSTALRDAGADVVVGDLADLLAGQEGASR</sequence>
<dbReference type="SFLD" id="SFLDG01129">
    <property type="entry name" value="C1.5:_HAD__Beta-PGM__Phosphata"/>
    <property type="match status" value="1"/>
</dbReference>
<dbReference type="InterPro" id="IPR023214">
    <property type="entry name" value="HAD_sf"/>
</dbReference>
<dbReference type="InterPro" id="IPR023198">
    <property type="entry name" value="PGP-like_dom2"/>
</dbReference>
<keyword evidence="12" id="KW-1185">Reference proteome</keyword>
<evidence type="ECO:0000313" key="12">
    <source>
        <dbReference type="Proteomes" id="UP000265742"/>
    </source>
</evidence>
<dbReference type="NCBIfam" id="TIGR01509">
    <property type="entry name" value="HAD-SF-IA-v3"/>
    <property type="match status" value="1"/>
</dbReference>
<evidence type="ECO:0000256" key="4">
    <source>
        <dbReference type="ARBA" id="ARBA00022723"/>
    </source>
</evidence>
<evidence type="ECO:0000256" key="2">
    <source>
        <dbReference type="ARBA" id="ARBA00006171"/>
    </source>
</evidence>
<keyword evidence="11" id="KW-0378">Hydrolase</keyword>
<evidence type="ECO:0000256" key="5">
    <source>
        <dbReference type="ARBA" id="ARBA00022842"/>
    </source>
</evidence>
<evidence type="ECO:0000256" key="7">
    <source>
        <dbReference type="ARBA" id="ARBA00023277"/>
    </source>
</evidence>
<dbReference type="InterPro" id="IPR051600">
    <property type="entry name" value="Beta-PGM-like"/>
</dbReference>
<comment type="catalytic activity">
    <reaction evidence="8">
        <text>beta-D-glucose 1-phosphate = beta-D-glucose 6-phosphate</text>
        <dbReference type="Rhea" id="RHEA:20113"/>
        <dbReference type="ChEBI" id="CHEBI:57684"/>
        <dbReference type="ChEBI" id="CHEBI:58247"/>
        <dbReference type="EC" id="5.4.2.6"/>
    </reaction>
</comment>
<keyword evidence="5" id="KW-0460">Magnesium</keyword>
<keyword evidence="7" id="KW-0119">Carbohydrate metabolism</keyword>
<name>A0A3A1U479_9MICO</name>
<dbReference type="Proteomes" id="UP000265742">
    <property type="component" value="Unassembled WGS sequence"/>
</dbReference>
<dbReference type="PANTHER" id="PTHR46193:SF18">
    <property type="entry name" value="HEXITOL PHOSPHATASE B"/>
    <property type="match status" value="1"/>
</dbReference>
<proteinExistence type="inferred from homology"/>
<keyword evidence="6" id="KW-0413">Isomerase</keyword>
<dbReference type="GO" id="GO:0046872">
    <property type="term" value="F:metal ion binding"/>
    <property type="evidence" value="ECO:0007669"/>
    <property type="project" value="UniProtKB-KW"/>
</dbReference>